<dbReference type="AlphaFoldDB" id="A0A2T0SUV8"/>
<dbReference type="Proteomes" id="UP000239494">
    <property type="component" value="Unassembled WGS sequence"/>
</dbReference>
<evidence type="ECO:0000313" key="1">
    <source>
        <dbReference type="EMBL" id="PRY37201.1"/>
    </source>
</evidence>
<gene>
    <name evidence="1" type="ORF">CLV43_11012</name>
</gene>
<evidence type="ECO:0000313" key="2">
    <source>
        <dbReference type="Proteomes" id="UP000239494"/>
    </source>
</evidence>
<keyword evidence="2" id="KW-1185">Reference proteome</keyword>
<organism evidence="1 2">
    <name type="scientific">Umezawaea tangerina</name>
    <dbReference type="NCBI Taxonomy" id="84725"/>
    <lineage>
        <taxon>Bacteria</taxon>
        <taxon>Bacillati</taxon>
        <taxon>Actinomycetota</taxon>
        <taxon>Actinomycetes</taxon>
        <taxon>Pseudonocardiales</taxon>
        <taxon>Pseudonocardiaceae</taxon>
        <taxon>Umezawaea</taxon>
    </lineage>
</organism>
<protein>
    <submittedName>
        <fullName evidence="1">Uncharacterized protein</fullName>
    </submittedName>
</protein>
<sequence>MDRIPPADAMFTTAPPFSAIHPFRASCTNPSAATTFTSKIFRTAPRSASTSDP</sequence>
<proteinExistence type="predicted"/>
<comment type="caution">
    <text evidence="1">The sequence shown here is derived from an EMBL/GenBank/DDBJ whole genome shotgun (WGS) entry which is preliminary data.</text>
</comment>
<reference evidence="1 2" key="1">
    <citation type="submission" date="2018-03" db="EMBL/GenBank/DDBJ databases">
        <title>Genomic Encyclopedia of Archaeal and Bacterial Type Strains, Phase II (KMG-II): from individual species to whole genera.</title>
        <authorList>
            <person name="Goeker M."/>
        </authorList>
    </citation>
    <scope>NUCLEOTIDE SEQUENCE [LARGE SCALE GENOMIC DNA]</scope>
    <source>
        <strain evidence="1 2">DSM 44720</strain>
    </source>
</reference>
<dbReference type="EMBL" id="PVTF01000010">
    <property type="protein sequence ID" value="PRY37201.1"/>
    <property type="molecule type" value="Genomic_DNA"/>
</dbReference>
<name>A0A2T0SUV8_9PSEU</name>
<accession>A0A2T0SUV8</accession>